<evidence type="ECO:0000259" key="1">
    <source>
        <dbReference type="Pfam" id="PF00156"/>
    </source>
</evidence>
<keyword evidence="2" id="KW-0328">Glycosyltransferase</keyword>
<dbReference type="SUPFAM" id="SSF53271">
    <property type="entry name" value="PRTase-like"/>
    <property type="match status" value="1"/>
</dbReference>
<dbReference type="Gene3D" id="3.40.50.2020">
    <property type="match status" value="1"/>
</dbReference>
<dbReference type="GeneID" id="98319115"/>
<dbReference type="RefSeq" id="WP_057871836.1">
    <property type="nucleotide sequence ID" value="NZ_AZGB01000016.1"/>
</dbReference>
<reference evidence="2 3" key="1">
    <citation type="journal article" date="2015" name="Genome Announc.">
        <title>Expanding the biotechnology potential of lactobacilli through comparative genomics of 213 strains and associated genera.</title>
        <authorList>
            <person name="Sun Z."/>
            <person name="Harris H.M."/>
            <person name="McCann A."/>
            <person name="Guo C."/>
            <person name="Argimon S."/>
            <person name="Zhang W."/>
            <person name="Yang X."/>
            <person name="Jeffery I.B."/>
            <person name="Cooney J.C."/>
            <person name="Kagawa T.F."/>
            <person name="Liu W."/>
            <person name="Song Y."/>
            <person name="Salvetti E."/>
            <person name="Wrobel A."/>
            <person name="Rasinkangas P."/>
            <person name="Parkhill J."/>
            <person name="Rea M.C."/>
            <person name="O'Sullivan O."/>
            <person name="Ritari J."/>
            <person name="Douillard F.P."/>
            <person name="Paul Ross R."/>
            <person name="Yang R."/>
            <person name="Briner A.E."/>
            <person name="Felis G.E."/>
            <person name="de Vos W.M."/>
            <person name="Barrangou R."/>
            <person name="Klaenhammer T.R."/>
            <person name="Caufield P.W."/>
            <person name="Cui Y."/>
            <person name="Zhang H."/>
            <person name="O'Toole P.W."/>
        </authorList>
    </citation>
    <scope>NUCLEOTIDE SEQUENCE [LARGE SCALE GENOMIC DNA]</scope>
    <source>
        <strain evidence="2 3">DSM 18630</strain>
    </source>
</reference>
<proteinExistence type="predicted"/>
<name>A0A0R1VK24_9LACO</name>
<keyword evidence="3" id="KW-1185">Reference proteome</keyword>
<dbReference type="InterPro" id="IPR029057">
    <property type="entry name" value="PRTase-like"/>
</dbReference>
<dbReference type="NCBIfam" id="NF005592">
    <property type="entry name" value="PRK07322.1"/>
    <property type="match status" value="1"/>
</dbReference>
<dbReference type="Proteomes" id="UP000051451">
    <property type="component" value="Unassembled WGS sequence"/>
</dbReference>
<dbReference type="Pfam" id="PF00156">
    <property type="entry name" value="Pribosyltran"/>
    <property type="match status" value="1"/>
</dbReference>
<gene>
    <name evidence="2" type="ORF">FC89_GL001096</name>
</gene>
<comment type="caution">
    <text evidence="2">The sequence shown here is derived from an EMBL/GenBank/DDBJ whole genome shotgun (WGS) entry which is preliminary data.</text>
</comment>
<dbReference type="PANTHER" id="PTHR43218:SF1">
    <property type="entry name" value="PHOSPHORIBOSYLTRANSFERASE"/>
    <property type="match status" value="1"/>
</dbReference>
<sequence>MQKTYDLVIGKLRRNLPIIPINKTTAIASFVLLGDSELAHYAAQKLAGKLREPFDYLVTLESKGIPLAEELSQISQHPQFIVLRKSVKPYMTAPLKISVASITTTKQQLLVLDGNDAARLRGKRVVLVDDVISTGGSLAAAEKLLVQAGVKVVNKCAILAEGEAASRDDIIYLAKLPLFQINSDL</sequence>
<dbReference type="STRING" id="1423750.FC89_GL001096"/>
<organism evidence="2 3">
    <name type="scientific">Liquorilactobacillus ghanensis DSM 18630</name>
    <dbReference type="NCBI Taxonomy" id="1423750"/>
    <lineage>
        <taxon>Bacteria</taxon>
        <taxon>Bacillati</taxon>
        <taxon>Bacillota</taxon>
        <taxon>Bacilli</taxon>
        <taxon>Lactobacillales</taxon>
        <taxon>Lactobacillaceae</taxon>
        <taxon>Liquorilactobacillus</taxon>
    </lineage>
</organism>
<dbReference type="GO" id="GO:0016757">
    <property type="term" value="F:glycosyltransferase activity"/>
    <property type="evidence" value="ECO:0007669"/>
    <property type="project" value="UniProtKB-KW"/>
</dbReference>
<dbReference type="OrthoDB" id="4213751at2"/>
<feature type="domain" description="Phosphoribosyltransferase" evidence="1">
    <location>
        <begin position="38"/>
        <end position="169"/>
    </location>
</feature>
<dbReference type="EMBL" id="AZGB01000016">
    <property type="protein sequence ID" value="KRM06224.1"/>
    <property type="molecule type" value="Genomic_DNA"/>
</dbReference>
<evidence type="ECO:0000313" key="2">
    <source>
        <dbReference type="EMBL" id="KRM06224.1"/>
    </source>
</evidence>
<dbReference type="InterPro" id="IPR000836">
    <property type="entry name" value="PRTase_dom"/>
</dbReference>
<dbReference type="PATRIC" id="fig|1423750.3.peg.1121"/>
<dbReference type="AlphaFoldDB" id="A0A0R1VK24"/>
<dbReference type="PANTHER" id="PTHR43218">
    <property type="entry name" value="PHOSPHORIBOSYLTRANSFERASE-RELATED"/>
    <property type="match status" value="1"/>
</dbReference>
<evidence type="ECO:0000313" key="3">
    <source>
        <dbReference type="Proteomes" id="UP000051451"/>
    </source>
</evidence>
<protein>
    <submittedName>
        <fullName evidence="2">Adenine phosphoribosyltransferase</fullName>
    </submittedName>
</protein>
<accession>A0A0R1VK24</accession>
<keyword evidence="2" id="KW-0808">Transferase</keyword>
<dbReference type="CDD" id="cd06223">
    <property type="entry name" value="PRTases_typeI"/>
    <property type="match status" value="1"/>
</dbReference>